<organism evidence="3 4">
    <name type="scientific">Gouania willdenowi</name>
    <name type="common">Blunt-snouted clingfish</name>
    <name type="synonym">Lepadogaster willdenowi</name>
    <dbReference type="NCBI Taxonomy" id="441366"/>
    <lineage>
        <taxon>Eukaryota</taxon>
        <taxon>Metazoa</taxon>
        <taxon>Chordata</taxon>
        <taxon>Craniata</taxon>
        <taxon>Vertebrata</taxon>
        <taxon>Euteleostomi</taxon>
        <taxon>Actinopterygii</taxon>
        <taxon>Neopterygii</taxon>
        <taxon>Teleostei</taxon>
        <taxon>Neoteleostei</taxon>
        <taxon>Acanthomorphata</taxon>
        <taxon>Ovalentaria</taxon>
        <taxon>Blenniimorphae</taxon>
        <taxon>Blenniiformes</taxon>
        <taxon>Gobiesocoidei</taxon>
        <taxon>Gobiesocidae</taxon>
        <taxon>Gobiesocinae</taxon>
        <taxon>Gouania</taxon>
    </lineage>
</organism>
<dbReference type="Ensembl" id="ENSGWIT00000003306.1">
    <property type="protein sequence ID" value="ENSGWIP00000003050.1"/>
    <property type="gene ID" value="ENSGWIG00000001706.1"/>
</dbReference>
<keyword evidence="1" id="KW-1133">Transmembrane helix</keyword>
<name>A0A8C5D923_GOUWI</name>
<evidence type="ECO:0000256" key="1">
    <source>
        <dbReference type="SAM" id="Phobius"/>
    </source>
</evidence>
<keyword evidence="4" id="KW-1185">Reference proteome</keyword>
<dbReference type="PANTHER" id="PTHR15071:SF34">
    <property type="entry name" value="MRH DOMAIN-CONTAINING PROTEIN"/>
    <property type="match status" value="1"/>
</dbReference>
<reference evidence="3" key="2">
    <citation type="submission" date="2025-08" db="UniProtKB">
        <authorList>
            <consortium name="Ensembl"/>
        </authorList>
    </citation>
    <scope>IDENTIFICATION</scope>
</reference>
<evidence type="ECO:0000256" key="2">
    <source>
        <dbReference type="SAM" id="SignalP"/>
    </source>
</evidence>
<sequence length="244" mass="27233">MCGQLLQISMFLLKLSLSVLLLLRVSSSDLGCFKVNSCKCIMKDGSGVIDLKAMGDAQGFLGRLRPLQAEQLSEDGELYLSFSPCLRFSEPDDLQETECTDVAACVLVRYQTHERLGMCISHWLSFKRIPTSEYETQHTKRLHKHTKQHDYTKKQSLSPQQPLHIWVESPCACPNACPMGDLGVGTIFLIILCLSAAAYFILGEASGCSSDSCFNSSRVALIYQRAGLSIAECSQKRRRRITKR</sequence>
<reference evidence="3" key="1">
    <citation type="submission" date="2020-06" db="EMBL/GenBank/DDBJ databases">
        <authorList>
            <consortium name="Wellcome Sanger Institute Data Sharing"/>
        </authorList>
    </citation>
    <scope>NUCLEOTIDE SEQUENCE [LARGE SCALE GENOMIC DNA]</scope>
</reference>
<evidence type="ECO:0000313" key="4">
    <source>
        <dbReference type="Proteomes" id="UP000694680"/>
    </source>
</evidence>
<feature type="transmembrane region" description="Helical" evidence="1">
    <location>
        <begin position="182"/>
        <end position="202"/>
    </location>
</feature>
<dbReference type="Proteomes" id="UP000694680">
    <property type="component" value="Chromosome 9"/>
</dbReference>
<keyword evidence="1" id="KW-0472">Membrane</keyword>
<evidence type="ECO:0000313" key="3">
    <source>
        <dbReference type="Ensembl" id="ENSGWIP00000003050.1"/>
    </source>
</evidence>
<dbReference type="GO" id="GO:0005802">
    <property type="term" value="C:trans-Golgi network"/>
    <property type="evidence" value="ECO:0007669"/>
    <property type="project" value="TreeGrafter"/>
</dbReference>
<protein>
    <submittedName>
        <fullName evidence="3">Uncharacterized protein</fullName>
    </submittedName>
</protein>
<accession>A0A8C5D923</accession>
<feature type="chain" id="PRO_5034329478" evidence="2">
    <location>
        <begin position="28"/>
        <end position="244"/>
    </location>
</feature>
<keyword evidence="2" id="KW-0732">Signal</keyword>
<proteinExistence type="predicted"/>
<dbReference type="PANTHER" id="PTHR15071">
    <property type="entry name" value="MANNOSE-6-PHOSPHATE RECEPTOR FAMILY MEMBER"/>
    <property type="match status" value="1"/>
</dbReference>
<dbReference type="AlphaFoldDB" id="A0A8C5D923"/>
<keyword evidence="1" id="KW-0812">Transmembrane</keyword>
<feature type="signal peptide" evidence="2">
    <location>
        <begin position="1"/>
        <end position="27"/>
    </location>
</feature>
<reference evidence="3" key="3">
    <citation type="submission" date="2025-09" db="UniProtKB">
        <authorList>
            <consortium name="Ensembl"/>
        </authorList>
    </citation>
    <scope>IDENTIFICATION</scope>
</reference>